<keyword evidence="3 6" id="KW-0812">Transmembrane</keyword>
<evidence type="ECO:0000256" key="6">
    <source>
        <dbReference type="SAM" id="Phobius"/>
    </source>
</evidence>
<protein>
    <submittedName>
        <fullName evidence="8">Multidrug resistance protein Stp</fullName>
    </submittedName>
</protein>
<dbReference type="InterPro" id="IPR020846">
    <property type="entry name" value="MFS_dom"/>
</dbReference>
<evidence type="ECO:0000313" key="8">
    <source>
        <dbReference type="EMBL" id="EKT80463.1"/>
    </source>
</evidence>
<organism evidence="8 9">
    <name type="scientific">Rhodococcus opacus M213</name>
    <dbReference type="NCBI Taxonomy" id="1129896"/>
    <lineage>
        <taxon>Bacteria</taxon>
        <taxon>Bacillati</taxon>
        <taxon>Actinomycetota</taxon>
        <taxon>Actinomycetes</taxon>
        <taxon>Mycobacteriales</taxon>
        <taxon>Nocardiaceae</taxon>
        <taxon>Rhodococcus</taxon>
    </lineage>
</organism>
<feature type="transmembrane region" description="Helical" evidence="6">
    <location>
        <begin position="362"/>
        <end position="379"/>
    </location>
</feature>
<feature type="transmembrane region" description="Helical" evidence="6">
    <location>
        <begin position="161"/>
        <end position="183"/>
    </location>
</feature>
<evidence type="ECO:0000256" key="3">
    <source>
        <dbReference type="ARBA" id="ARBA00022692"/>
    </source>
</evidence>
<dbReference type="InterPro" id="IPR011701">
    <property type="entry name" value="MFS"/>
</dbReference>
<dbReference type="GO" id="GO:0022857">
    <property type="term" value="F:transmembrane transporter activity"/>
    <property type="evidence" value="ECO:0007669"/>
    <property type="project" value="InterPro"/>
</dbReference>
<proteinExistence type="predicted"/>
<evidence type="ECO:0000259" key="7">
    <source>
        <dbReference type="PROSITE" id="PS50850"/>
    </source>
</evidence>
<keyword evidence="4 6" id="KW-1133">Transmembrane helix</keyword>
<comment type="caution">
    <text evidence="8">The sequence shown here is derived from an EMBL/GenBank/DDBJ whole genome shotgun (WGS) entry which is preliminary data.</text>
</comment>
<dbReference type="Pfam" id="PF07690">
    <property type="entry name" value="MFS_1"/>
    <property type="match status" value="1"/>
</dbReference>
<accession>K8XFX3</accession>
<feature type="transmembrane region" description="Helical" evidence="6">
    <location>
        <begin position="330"/>
        <end position="350"/>
    </location>
</feature>
<dbReference type="GO" id="GO:0005886">
    <property type="term" value="C:plasma membrane"/>
    <property type="evidence" value="ECO:0007669"/>
    <property type="project" value="UniProtKB-SubCell"/>
</dbReference>
<dbReference type="Proteomes" id="UP000005951">
    <property type="component" value="Unassembled WGS sequence"/>
</dbReference>
<dbReference type="SUPFAM" id="SSF103473">
    <property type="entry name" value="MFS general substrate transporter"/>
    <property type="match status" value="1"/>
</dbReference>
<dbReference type="PANTHER" id="PTHR42718:SF9">
    <property type="entry name" value="MAJOR FACILITATOR SUPERFAMILY MULTIDRUG TRANSPORTER MFSC"/>
    <property type="match status" value="1"/>
</dbReference>
<feature type="transmembrane region" description="Helical" evidence="6">
    <location>
        <begin position="228"/>
        <end position="248"/>
    </location>
</feature>
<gene>
    <name evidence="8" type="ORF">WSS_A22128</name>
</gene>
<feature type="transmembrane region" description="Helical" evidence="6">
    <location>
        <begin position="298"/>
        <end position="318"/>
    </location>
</feature>
<dbReference type="PROSITE" id="PS50850">
    <property type="entry name" value="MFS"/>
    <property type="match status" value="1"/>
</dbReference>
<feature type="transmembrane region" description="Helical" evidence="6">
    <location>
        <begin position="195"/>
        <end position="216"/>
    </location>
</feature>
<dbReference type="RefSeq" id="WP_005259863.1">
    <property type="nucleotide sequence ID" value="NZ_AJYC02000069.1"/>
</dbReference>
<evidence type="ECO:0000256" key="1">
    <source>
        <dbReference type="ARBA" id="ARBA00004651"/>
    </source>
</evidence>
<dbReference type="Gene3D" id="1.20.1250.20">
    <property type="entry name" value="MFS general substrate transporter like domains"/>
    <property type="match status" value="2"/>
</dbReference>
<feature type="transmembrane region" description="Helical" evidence="6">
    <location>
        <begin position="60"/>
        <end position="81"/>
    </location>
</feature>
<dbReference type="PANTHER" id="PTHR42718">
    <property type="entry name" value="MAJOR FACILITATOR SUPERFAMILY MULTIDRUG TRANSPORTER MFSC"/>
    <property type="match status" value="1"/>
</dbReference>
<evidence type="ECO:0000256" key="5">
    <source>
        <dbReference type="ARBA" id="ARBA00023136"/>
    </source>
</evidence>
<dbReference type="InterPro" id="IPR036259">
    <property type="entry name" value="MFS_trans_sf"/>
</dbReference>
<feature type="transmembrane region" description="Helical" evidence="6">
    <location>
        <begin position="391"/>
        <end position="414"/>
    </location>
</feature>
<dbReference type="CDD" id="cd17321">
    <property type="entry name" value="MFS_MMR_MDR_like"/>
    <property type="match status" value="1"/>
</dbReference>
<feature type="transmembrane region" description="Helical" evidence="6">
    <location>
        <begin position="93"/>
        <end position="112"/>
    </location>
</feature>
<name>K8XFX3_RHOOP</name>
<comment type="subcellular location">
    <subcellularLocation>
        <location evidence="1">Cell membrane</location>
        <topology evidence="1">Multi-pass membrane protein</topology>
    </subcellularLocation>
</comment>
<keyword evidence="2" id="KW-0813">Transport</keyword>
<dbReference type="AlphaFoldDB" id="K8XFX3"/>
<sequence length="572" mass="59052">MAKPGPGGAVFATAAGAPHTPALTRGTLVAAALCIFVAQFGLTVPAGLNGLFQQDFGTSASQLTWITDAFLIPVTVLELTFGLLGDKFGRRRLLVVGSWILALGFVICVLTPGPETDQTIRLVVMWTGQLIAGVGAAAVIPTTLAMIAVDTHTPRARARGLSIWAASLSMGSVLSPIICGLTAQMYFGSNPNAGWKWAFLVVAVLAAGAAITAACIARESFSSEKRAFDWPGQITIGLAVLGFLFAVIEAPTRGWTSVYVLGALLVSAVSTAAFIFVERRHPSPLLDLNLFSNRNFTIAAGVTVVGMFTYLGIGYITSIRLTAIQGFTPLAASAAFVVFNGVSALIQVPIASRLIERYNPKWVLGGGLLLIASGAFWMWQIPITTRSITALLPPLALAGAGVAFALTAVTAVVINTVPNHLAGMAAGWASLLRDFGFTLGPAIVGALALGRAAEHIGTQVATDPALGHALDAFNASADTAPGDQRQSVEAAIAAVESGPLGANGVPATITLPDGHTVPFNPLQETAFHALGDGYSLGYLLVGLCALAAAIVTMVFISGGNRDPLITAESLND</sequence>
<feature type="domain" description="Major facilitator superfamily (MFS) profile" evidence="7">
    <location>
        <begin position="27"/>
        <end position="560"/>
    </location>
</feature>
<reference evidence="8 9" key="1">
    <citation type="journal article" date="2013" name="Genome Announc.">
        <title>Draft Genome Sequence of Rhodococcus opacus Strain M213 Shows a Diverse Catabolic Potential.</title>
        <authorList>
            <person name="Pathak A."/>
            <person name="Green S.J."/>
            <person name="Ogram A."/>
            <person name="Chauhan A."/>
        </authorList>
    </citation>
    <scope>NUCLEOTIDE SEQUENCE [LARGE SCALE GENOMIC DNA]</scope>
    <source>
        <strain evidence="8 9">M213</strain>
    </source>
</reference>
<dbReference type="EMBL" id="AJYC02000069">
    <property type="protein sequence ID" value="EKT80463.1"/>
    <property type="molecule type" value="Genomic_DNA"/>
</dbReference>
<feature type="transmembrane region" description="Helical" evidence="6">
    <location>
        <begin position="124"/>
        <end position="149"/>
    </location>
</feature>
<feature type="transmembrane region" description="Helical" evidence="6">
    <location>
        <begin position="254"/>
        <end position="277"/>
    </location>
</feature>
<feature type="transmembrane region" description="Helical" evidence="6">
    <location>
        <begin position="28"/>
        <end position="48"/>
    </location>
</feature>
<evidence type="ECO:0000256" key="4">
    <source>
        <dbReference type="ARBA" id="ARBA00022989"/>
    </source>
</evidence>
<evidence type="ECO:0000256" key="2">
    <source>
        <dbReference type="ARBA" id="ARBA00022448"/>
    </source>
</evidence>
<evidence type="ECO:0000313" key="9">
    <source>
        <dbReference type="Proteomes" id="UP000005951"/>
    </source>
</evidence>
<feature type="transmembrane region" description="Helical" evidence="6">
    <location>
        <begin position="536"/>
        <end position="556"/>
    </location>
</feature>
<keyword evidence="5 6" id="KW-0472">Membrane</keyword>